<evidence type="ECO:0000313" key="1">
    <source>
        <dbReference type="EMBL" id="OIW19971.1"/>
    </source>
</evidence>
<evidence type="ECO:0000313" key="2">
    <source>
        <dbReference type="Proteomes" id="UP000188354"/>
    </source>
</evidence>
<keyword evidence="2" id="KW-1185">Reference proteome</keyword>
<protein>
    <submittedName>
        <fullName evidence="1">Uncharacterized protein</fullName>
    </submittedName>
</protein>
<accession>A0A394DI14</accession>
<dbReference type="EMBL" id="MLAU01004830">
    <property type="protein sequence ID" value="OIW19971.1"/>
    <property type="molecule type" value="Genomic_DNA"/>
</dbReference>
<gene>
    <name evidence="1" type="ORF">TanjilG_30947</name>
</gene>
<dbReference type="Gramene" id="OIW19971">
    <property type="protein sequence ID" value="OIW19971"/>
    <property type="gene ID" value="TanjilG_30947"/>
</dbReference>
<dbReference type="AlphaFoldDB" id="A0A394DI14"/>
<name>A0A394DI14_LUPAN</name>
<sequence>MVLIDEDLNLNGSSNSDSCSHGDSRWFRIDISEGFRMGDLPDYALFPYPSAC</sequence>
<proteinExistence type="predicted"/>
<comment type="caution">
    <text evidence="1">The sequence shown here is derived from an EMBL/GenBank/DDBJ whole genome shotgun (WGS) entry which is preliminary data.</text>
</comment>
<organism evidence="1 2">
    <name type="scientific">Lupinus angustifolius</name>
    <name type="common">Narrow-leaved blue lupine</name>
    <dbReference type="NCBI Taxonomy" id="3871"/>
    <lineage>
        <taxon>Eukaryota</taxon>
        <taxon>Viridiplantae</taxon>
        <taxon>Streptophyta</taxon>
        <taxon>Embryophyta</taxon>
        <taxon>Tracheophyta</taxon>
        <taxon>Spermatophyta</taxon>
        <taxon>Magnoliopsida</taxon>
        <taxon>eudicotyledons</taxon>
        <taxon>Gunneridae</taxon>
        <taxon>Pentapetalae</taxon>
        <taxon>rosids</taxon>
        <taxon>fabids</taxon>
        <taxon>Fabales</taxon>
        <taxon>Fabaceae</taxon>
        <taxon>Papilionoideae</taxon>
        <taxon>50 kb inversion clade</taxon>
        <taxon>genistoids sensu lato</taxon>
        <taxon>core genistoids</taxon>
        <taxon>Genisteae</taxon>
        <taxon>Lupinus</taxon>
    </lineage>
</organism>
<reference evidence="1 2" key="1">
    <citation type="journal article" date="2017" name="Plant Biotechnol. J.">
        <title>A comprehensive draft genome sequence for lupin (Lupinus angustifolius), an emerging health food: insights into plant-microbe interactions and legume evolution.</title>
        <authorList>
            <person name="Hane J.K."/>
            <person name="Ming Y."/>
            <person name="Kamphuis L.G."/>
            <person name="Nelson M.N."/>
            <person name="Garg G."/>
            <person name="Atkins C.A."/>
            <person name="Bayer P.E."/>
            <person name="Bravo A."/>
            <person name="Bringans S."/>
            <person name="Cannon S."/>
            <person name="Edwards D."/>
            <person name="Foley R."/>
            <person name="Gao L.L."/>
            <person name="Harrison M.J."/>
            <person name="Huang W."/>
            <person name="Hurgobin B."/>
            <person name="Li S."/>
            <person name="Liu C.W."/>
            <person name="McGrath A."/>
            <person name="Morahan G."/>
            <person name="Murray J."/>
            <person name="Weller J."/>
            <person name="Jian J."/>
            <person name="Singh K.B."/>
        </authorList>
    </citation>
    <scope>NUCLEOTIDE SEQUENCE [LARGE SCALE GENOMIC DNA]</scope>
    <source>
        <strain evidence="2">cv. Tanjil</strain>
        <tissue evidence="1">Whole plant</tissue>
    </source>
</reference>
<dbReference type="Proteomes" id="UP000188354">
    <property type="component" value="Unassembled WGS sequence"/>
</dbReference>